<feature type="region of interest" description="Disordered" evidence="1">
    <location>
        <begin position="591"/>
        <end position="618"/>
    </location>
</feature>
<feature type="region of interest" description="Disordered" evidence="1">
    <location>
        <begin position="417"/>
        <end position="510"/>
    </location>
</feature>
<feature type="signal peptide" evidence="2">
    <location>
        <begin position="1"/>
        <end position="19"/>
    </location>
</feature>
<dbReference type="RefSeq" id="XP_024697748.1">
    <property type="nucleotide sequence ID" value="XM_024835703.1"/>
</dbReference>
<comment type="caution">
    <text evidence="3">The sequence shown here is derived from an EMBL/GenBank/DDBJ whole genome shotgun (WGS) entry which is preliminary data.</text>
</comment>
<dbReference type="PANTHER" id="PTHR40625">
    <property type="entry name" value="GTP-BINDING PROTEIN ESDC-RELATED"/>
    <property type="match status" value="1"/>
</dbReference>
<organism evidence="3 4">
    <name type="scientific">Aspergillus campestris (strain IBT 28561)</name>
    <dbReference type="NCBI Taxonomy" id="1392248"/>
    <lineage>
        <taxon>Eukaryota</taxon>
        <taxon>Fungi</taxon>
        <taxon>Dikarya</taxon>
        <taxon>Ascomycota</taxon>
        <taxon>Pezizomycotina</taxon>
        <taxon>Eurotiomycetes</taxon>
        <taxon>Eurotiomycetidae</taxon>
        <taxon>Eurotiales</taxon>
        <taxon>Aspergillaceae</taxon>
        <taxon>Aspergillus</taxon>
        <taxon>Aspergillus subgen. Circumdati</taxon>
    </lineage>
</organism>
<dbReference type="PANTHER" id="PTHR40625:SF1">
    <property type="entry name" value="AMP-ACTIVATED PROTEIN KINASE GLYCOGEN-BINDING DOMAIN-CONTAINING PROTEIN"/>
    <property type="match status" value="1"/>
</dbReference>
<feature type="chain" id="PRO_5014133558" evidence="2">
    <location>
        <begin position="20"/>
        <end position="634"/>
    </location>
</feature>
<feature type="region of interest" description="Disordered" evidence="1">
    <location>
        <begin position="231"/>
        <end position="347"/>
    </location>
</feature>
<dbReference type="OrthoDB" id="5422351at2759"/>
<sequence>MTSTTLMTFLLCAPPHVRSVKLLGSWDNFSKPYVMERDRRTGAGQWRGCHTFTDIVCDGQSQSPSSRSGGLKMGATYWYYYLLDDDVEHHNEAEPVTSRCPFLPGQPVNVLHVPVILPDTHSTGSRDQSPAGFRNDHRTMNPEDKFMNPRQPPKPKASRLRTSPPHLQEPAPAWSFNASPLGALVHRSASQPRSATHSSGSLGNKSARSVSPPRSRGIRSAFRQWNASSPDLASADQLSVEPTTALARSRPRSRHGHALVGDRPERSASDRIPPRDRTPRYPDDTLLLRRPASAGSRESQPLSIQDRRAQSSNSSAPSSSHVPLTVQTRPGLPRRTTSSDQGPHARPAQKFLAPLDTKIPPLLATAAELALSDSAATPRPSPFTEKRLPTLPNSPSSVMDDALADLDERERALDVENLGSHFSDLTETDASSRASSSPPCERSRFSSWSTDNEITHDSTIPSTHFPLTTNTRRHNHNHDATSPVPDSTEVPDLLNPSTTTEDPDTPHLPLNCKPSPTTVIGGDDSPCWPGLPPPHHHSADDLDIPSLSIEDTVDDVETNPKRYAAFFGEMDPLEALGLARSPDAPVLRFPERGSDAAVSRKGSAVSAGGSERAGRSEDAVQEMLDELSYLKNMI</sequence>
<feature type="compositionally biased region" description="Basic and acidic residues" evidence="1">
    <location>
        <begin position="134"/>
        <end position="147"/>
    </location>
</feature>
<feature type="region of interest" description="Disordered" evidence="1">
    <location>
        <begin position="119"/>
        <end position="175"/>
    </location>
</feature>
<dbReference type="EMBL" id="MSFM01000001">
    <property type="protein sequence ID" value="PKY09154.1"/>
    <property type="molecule type" value="Genomic_DNA"/>
</dbReference>
<keyword evidence="4" id="KW-1185">Reference proteome</keyword>
<feature type="compositionally biased region" description="Polar residues" evidence="1">
    <location>
        <begin position="231"/>
        <end position="242"/>
    </location>
</feature>
<evidence type="ECO:0000256" key="2">
    <source>
        <dbReference type="SAM" id="SignalP"/>
    </source>
</evidence>
<keyword evidence="2" id="KW-0732">Signal</keyword>
<evidence type="ECO:0000313" key="4">
    <source>
        <dbReference type="Proteomes" id="UP000234254"/>
    </source>
</evidence>
<gene>
    <name evidence="3" type="ORF">P168DRAFT_278661</name>
</gene>
<feature type="compositionally biased region" description="Polar residues" evidence="1">
    <location>
        <begin position="445"/>
        <end position="470"/>
    </location>
</feature>
<dbReference type="Proteomes" id="UP000234254">
    <property type="component" value="Unassembled WGS sequence"/>
</dbReference>
<evidence type="ECO:0000313" key="3">
    <source>
        <dbReference type="EMBL" id="PKY09154.1"/>
    </source>
</evidence>
<dbReference type="GeneID" id="36543227"/>
<feature type="region of interest" description="Disordered" evidence="1">
    <location>
        <begin position="187"/>
        <end position="218"/>
    </location>
</feature>
<feature type="compositionally biased region" description="Low complexity" evidence="1">
    <location>
        <begin position="311"/>
        <end position="320"/>
    </location>
</feature>
<accession>A0A2I1DH06</accession>
<feature type="region of interest" description="Disordered" evidence="1">
    <location>
        <begin position="373"/>
        <end position="399"/>
    </location>
</feature>
<evidence type="ECO:0000256" key="1">
    <source>
        <dbReference type="SAM" id="MobiDB-lite"/>
    </source>
</evidence>
<protein>
    <submittedName>
        <fullName evidence="3">Uncharacterized protein</fullName>
    </submittedName>
</protein>
<feature type="compositionally biased region" description="Polar residues" evidence="1">
    <location>
        <begin position="423"/>
        <end position="438"/>
    </location>
</feature>
<feature type="compositionally biased region" description="Polar residues" evidence="1">
    <location>
        <begin position="188"/>
        <end position="209"/>
    </location>
</feature>
<name>A0A2I1DH06_ASPC2</name>
<dbReference type="VEuPathDB" id="FungiDB:P168DRAFT_278661"/>
<feature type="compositionally biased region" description="Basic and acidic residues" evidence="1">
    <location>
        <begin position="260"/>
        <end position="287"/>
    </location>
</feature>
<dbReference type="AlphaFoldDB" id="A0A2I1DH06"/>
<proteinExistence type="predicted"/>
<reference evidence="3" key="1">
    <citation type="submission" date="2016-12" db="EMBL/GenBank/DDBJ databases">
        <title>The genomes of Aspergillus section Nigri reveals drivers in fungal speciation.</title>
        <authorList>
            <consortium name="DOE Joint Genome Institute"/>
            <person name="Vesth T.C."/>
            <person name="Nybo J."/>
            <person name="Theobald S."/>
            <person name="Brandl J."/>
            <person name="Frisvad J.C."/>
            <person name="Nielsen K.F."/>
            <person name="Lyhne E.K."/>
            <person name="Kogle M.E."/>
            <person name="Kuo A."/>
            <person name="Riley R."/>
            <person name="Clum A."/>
            <person name="Nolan M."/>
            <person name="Lipzen A."/>
            <person name="Salamov A."/>
            <person name="Henrissat B."/>
            <person name="Wiebenga A."/>
            <person name="De vries R.P."/>
            <person name="Grigoriev I.V."/>
            <person name="Mortensen U.H."/>
            <person name="Andersen M.R."/>
            <person name="Baker S.E."/>
        </authorList>
    </citation>
    <scope>NUCLEOTIDE SEQUENCE</scope>
    <source>
        <strain evidence="3">IBT 28561</strain>
    </source>
</reference>